<dbReference type="EMBL" id="LMTZ01000140">
    <property type="protein sequence ID" value="KST63272.1"/>
    <property type="molecule type" value="Genomic_DNA"/>
</dbReference>
<reference evidence="3 4" key="1">
    <citation type="journal article" date="2015" name="Genome Announc.">
        <title>Draft Genome of the Euendolithic (true boring) Cyanobacterium Mastigocoleus testarum strain BC008.</title>
        <authorList>
            <person name="Guida B.S."/>
            <person name="Garcia-Pichel F."/>
        </authorList>
    </citation>
    <scope>NUCLEOTIDE SEQUENCE [LARGE SCALE GENOMIC DNA]</scope>
    <source>
        <strain evidence="3 4">BC008</strain>
    </source>
</reference>
<feature type="domain" description="PBP" evidence="2">
    <location>
        <begin position="80"/>
        <end position="337"/>
    </location>
</feature>
<protein>
    <submittedName>
        <fullName evidence="3">Phosphate ABC transporter substrate-binding protein</fullName>
    </submittedName>
</protein>
<proteinExistence type="predicted"/>
<evidence type="ECO:0000313" key="3">
    <source>
        <dbReference type="EMBL" id="KST63272.1"/>
    </source>
</evidence>
<evidence type="ECO:0000256" key="1">
    <source>
        <dbReference type="ARBA" id="ARBA00022729"/>
    </source>
</evidence>
<gene>
    <name evidence="3" type="ORF">BC008_38985</name>
</gene>
<organism evidence="3 4">
    <name type="scientific">Mastigocoleus testarum BC008</name>
    <dbReference type="NCBI Taxonomy" id="371196"/>
    <lineage>
        <taxon>Bacteria</taxon>
        <taxon>Bacillati</taxon>
        <taxon>Cyanobacteriota</taxon>
        <taxon>Cyanophyceae</taxon>
        <taxon>Nostocales</taxon>
        <taxon>Hapalosiphonaceae</taxon>
        <taxon>Mastigocoleus</taxon>
    </lineage>
</organism>
<evidence type="ECO:0000313" key="4">
    <source>
        <dbReference type="Proteomes" id="UP000053372"/>
    </source>
</evidence>
<dbReference type="Proteomes" id="UP000053372">
    <property type="component" value="Unassembled WGS sequence"/>
</dbReference>
<dbReference type="InterPro" id="IPR050811">
    <property type="entry name" value="Phosphate_ABC_transporter"/>
</dbReference>
<comment type="caution">
    <text evidence="3">The sequence shown here is derived from an EMBL/GenBank/DDBJ whole genome shotgun (WGS) entry which is preliminary data.</text>
</comment>
<dbReference type="Pfam" id="PF12849">
    <property type="entry name" value="PBP_like_2"/>
    <property type="match status" value="1"/>
</dbReference>
<evidence type="ECO:0000259" key="2">
    <source>
        <dbReference type="Pfam" id="PF12849"/>
    </source>
</evidence>
<keyword evidence="4" id="KW-1185">Reference proteome</keyword>
<dbReference type="AlphaFoldDB" id="A0A0V7ZFL2"/>
<name>A0A0V7ZFL2_9CYAN</name>
<dbReference type="PANTHER" id="PTHR30570">
    <property type="entry name" value="PERIPLASMIC PHOSPHATE BINDING COMPONENT OF PHOSPHATE ABC TRANSPORTER"/>
    <property type="match status" value="1"/>
</dbReference>
<dbReference type="PANTHER" id="PTHR30570:SF1">
    <property type="entry name" value="PHOSPHATE-BINDING PROTEIN PSTS"/>
    <property type="match status" value="1"/>
</dbReference>
<dbReference type="CDD" id="cd13566">
    <property type="entry name" value="PBP2_phosphate"/>
    <property type="match status" value="1"/>
</dbReference>
<accession>A0A0V7ZFL2</accession>
<sequence>MSHKNETTVFVLSLLITLGLVVSGAWAVNNSLIDITRILNLVGDRNGNSAARPGYAMKGLSGSSTFNSVTNIQAGRFPYGGSTTWAPIRRDVDAKIRQGIPQFQIVYIDPIGYPPGSGTGIQMLLRNQLAFSQSSRSVKEREHLQAQVRGLKLKEIPVAVDGIAIAVNPSLNISGLTLSQVRGIYTGKITNWKDIGGPNQKIIPFSRPNQGGTVEFFVGNVLRNEDFGSNVEIINTTTEALRKLSRNKGGIYYASAPEIVGQCGVKPLPIGKTPDELIPPYQEPYIPSSACPRKRNQLNTIAFSEAKYPITRRLFVIVKQDGQIDEEVGEAYAKLLLTSQGQDLIAKAGFVRIR</sequence>
<dbReference type="RefSeq" id="WP_027841558.1">
    <property type="nucleotide sequence ID" value="NZ_LMTZ01000140.1"/>
</dbReference>
<dbReference type="Gene3D" id="3.40.190.10">
    <property type="entry name" value="Periplasmic binding protein-like II"/>
    <property type="match status" value="2"/>
</dbReference>
<dbReference type="InterPro" id="IPR024370">
    <property type="entry name" value="PBP_domain"/>
</dbReference>
<dbReference type="OrthoDB" id="506979at2"/>
<keyword evidence="1" id="KW-0732">Signal</keyword>
<dbReference type="SUPFAM" id="SSF53850">
    <property type="entry name" value="Periplasmic binding protein-like II"/>
    <property type="match status" value="1"/>
</dbReference>